<dbReference type="InterPro" id="IPR003192">
    <property type="entry name" value="Porin_LamB"/>
</dbReference>
<keyword evidence="8" id="KW-0626">Porin</keyword>
<dbReference type="GO" id="GO:0015774">
    <property type="term" value="P:polysaccharide transport"/>
    <property type="evidence" value="ECO:0007669"/>
    <property type="project" value="TreeGrafter"/>
</dbReference>
<evidence type="ECO:0000256" key="10">
    <source>
        <dbReference type="ARBA" id="ARBA00023237"/>
    </source>
</evidence>
<accession>A0AB35XDR9</accession>
<evidence type="ECO:0000256" key="8">
    <source>
        <dbReference type="ARBA" id="ARBA00023114"/>
    </source>
</evidence>
<evidence type="ECO:0000256" key="5">
    <source>
        <dbReference type="ARBA" id="ARBA00022692"/>
    </source>
</evidence>
<sequence>MFKKNLITSAILLMVPLSYSFQAYAQSLTVEQRLEQLEQALKDTQKELKKYQDEEHQRSIALTAAPAVTAPAVKTTAKPDAVLVKTAASNGDEAVYSSMTMKDFSRFVKEEIGFSYNGYYRSGWGSASHGSPKSWAIGSLGRLGNEYSGWFDLQLKQRVYHEGNKRVDAIVMMDGNVGQQYSTGWFGDNAGGENYMQFSDMYVTTQGFLPFAPEADFWVGKHGAPKIEIQMLDWKTQRTDAAAGVGLENWQVGPGKFDIALVREDVDDYDRALENKQQINTNTLDIRYKDLPLWDKAALMLSGRYVAANQSSSEKFNQDNNDFYQWKDTWMFGTTLTQKFDNGGFNEFSALMANNSIASSFSRYAGSSPYTTFNGRYYGDHTNGTAVRLTSQGETYLGDHFIVANALVYSFGNDVYSYETGAHTDFESIRAVVRPAYIWDQYNQTGVELGYFTQQNKDVKGKKYNESGYKTTLFHTFKVNTSMLTSRPEIRFYATYIKATDTELDKAANNIDSVFEDGKNDQFAVGAQAEIWW</sequence>
<keyword evidence="4" id="KW-1134">Transmembrane beta strand</keyword>
<keyword evidence="11" id="KW-0175">Coiled coil</keyword>
<organism evidence="14 15">
    <name type="scientific">Kluyvera ascorbata</name>
    <dbReference type="NCBI Taxonomy" id="51288"/>
    <lineage>
        <taxon>Bacteria</taxon>
        <taxon>Pseudomonadati</taxon>
        <taxon>Pseudomonadota</taxon>
        <taxon>Gammaproteobacteria</taxon>
        <taxon>Enterobacterales</taxon>
        <taxon>Enterobacteriaceae</taxon>
        <taxon>Kluyvera</taxon>
    </lineage>
</organism>
<proteinExistence type="inferred from homology"/>
<dbReference type="CDD" id="cd01346">
    <property type="entry name" value="Maltoporin-like"/>
    <property type="match status" value="1"/>
</dbReference>
<evidence type="ECO:0000256" key="7">
    <source>
        <dbReference type="ARBA" id="ARBA00023065"/>
    </source>
</evidence>
<keyword evidence="7" id="KW-0406">Ion transport</keyword>
<feature type="signal peptide" evidence="12">
    <location>
        <begin position="1"/>
        <end position="25"/>
    </location>
</feature>
<dbReference type="SUPFAM" id="SSF56935">
    <property type="entry name" value="Porins"/>
    <property type="match status" value="1"/>
</dbReference>
<reference evidence="14 15" key="1">
    <citation type="submission" date="2023-10" db="EMBL/GenBank/DDBJ databases">
        <title>Wastewater isolates of ESBL- and carbapenemase-producing Gram-negative bacteria from New Zealand.</title>
        <authorList>
            <person name="Straub C."/>
            <person name="Weaver L."/>
            <person name="Cornelius A."/>
            <person name="Mcgill E."/>
            <person name="Dyet K."/>
            <person name="White L."/>
            <person name="Pattis I."/>
        </authorList>
    </citation>
    <scope>NUCLEOTIDE SEQUENCE [LARGE SCALE GENOMIC DNA]</scope>
    <source>
        <strain evidence="14 15">ESBL09</strain>
    </source>
</reference>
<dbReference type="InterPro" id="IPR021570">
    <property type="entry name" value="LamB-type_porin_N_dom"/>
</dbReference>
<comment type="similarity">
    <text evidence="2">Belongs to the porin LamB (TC 1.B.3) family.</text>
</comment>
<evidence type="ECO:0000256" key="2">
    <source>
        <dbReference type="ARBA" id="ARBA00007055"/>
    </source>
</evidence>
<evidence type="ECO:0000256" key="6">
    <source>
        <dbReference type="ARBA" id="ARBA00022729"/>
    </source>
</evidence>
<gene>
    <name evidence="14" type="ORF">V4836_17950</name>
</gene>
<dbReference type="GO" id="GO:0015288">
    <property type="term" value="F:porin activity"/>
    <property type="evidence" value="ECO:0007669"/>
    <property type="project" value="UniProtKB-KW"/>
</dbReference>
<comment type="subcellular location">
    <subcellularLocation>
        <location evidence="1">Cell outer membrane</location>
        <topology evidence="1">Multi-pass membrane protein</topology>
    </subcellularLocation>
</comment>
<feature type="chain" id="PRO_5044220477" evidence="12">
    <location>
        <begin position="26"/>
        <end position="533"/>
    </location>
</feature>
<dbReference type="Proteomes" id="UP001331691">
    <property type="component" value="Unassembled WGS sequence"/>
</dbReference>
<dbReference type="RefSeq" id="WP_315405434.1">
    <property type="nucleotide sequence ID" value="NZ_JAVLTS010000003.1"/>
</dbReference>
<dbReference type="GO" id="GO:0046930">
    <property type="term" value="C:pore complex"/>
    <property type="evidence" value="ECO:0007669"/>
    <property type="project" value="UniProtKB-KW"/>
</dbReference>
<evidence type="ECO:0000313" key="14">
    <source>
        <dbReference type="EMBL" id="MEE9655979.1"/>
    </source>
</evidence>
<keyword evidence="5" id="KW-0812">Transmembrane</keyword>
<keyword evidence="9" id="KW-0472">Membrane</keyword>
<dbReference type="PANTHER" id="PTHR38762:SF1">
    <property type="entry name" value="CRYPTIC OUTER MEMBRANE PORIN BGLH-RELATED"/>
    <property type="match status" value="1"/>
</dbReference>
<dbReference type="AlphaFoldDB" id="A0AB35XDR9"/>
<feature type="domain" description="LamB-type porin N-terminal" evidence="13">
    <location>
        <begin position="29"/>
        <end position="56"/>
    </location>
</feature>
<dbReference type="PANTHER" id="PTHR38762">
    <property type="entry name" value="CRYPTIC OUTER MEMBRANE PORIN BGLH-RELATED"/>
    <property type="match status" value="1"/>
</dbReference>
<dbReference type="EMBL" id="JAZKKV010000001">
    <property type="protein sequence ID" value="MEE9655979.1"/>
    <property type="molecule type" value="Genomic_DNA"/>
</dbReference>
<dbReference type="InterPro" id="IPR050286">
    <property type="entry name" value="G_neg_Bact_CarbUptk_Porin"/>
</dbReference>
<evidence type="ECO:0000256" key="3">
    <source>
        <dbReference type="ARBA" id="ARBA00022448"/>
    </source>
</evidence>
<dbReference type="GO" id="GO:0006811">
    <property type="term" value="P:monoatomic ion transport"/>
    <property type="evidence" value="ECO:0007669"/>
    <property type="project" value="UniProtKB-KW"/>
</dbReference>
<dbReference type="InterPro" id="IPR036998">
    <property type="entry name" value="Porin_LamB_sf"/>
</dbReference>
<keyword evidence="6 12" id="KW-0732">Signal</keyword>
<evidence type="ECO:0000256" key="4">
    <source>
        <dbReference type="ARBA" id="ARBA00022452"/>
    </source>
</evidence>
<evidence type="ECO:0000256" key="11">
    <source>
        <dbReference type="SAM" id="Coils"/>
    </source>
</evidence>
<dbReference type="Pfam" id="PF02264">
    <property type="entry name" value="LamB"/>
    <property type="match status" value="1"/>
</dbReference>
<dbReference type="Pfam" id="PF11471">
    <property type="entry name" value="Sugarporin_N"/>
    <property type="match status" value="1"/>
</dbReference>
<evidence type="ECO:0000313" key="15">
    <source>
        <dbReference type="Proteomes" id="UP001331691"/>
    </source>
</evidence>
<feature type="coiled-coil region" evidence="11">
    <location>
        <begin position="27"/>
        <end position="54"/>
    </location>
</feature>
<name>A0AB35XDR9_9ENTR</name>
<keyword evidence="3" id="KW-0813">Transport</keyword>
<evidence type="ECO:0000256" key="9">
    <source>
        <dbReference type="ARBA" id="ARBA00023136"/>
    </source>
</evidence>
<evidence type="ECO:0000256" key="1">
    <source>
        <dbReference type="ARBA" id="ARBA00004571"/>
    </source>
</evidence>
<dbReference type="Gene3D" id="2.40.170.10">
    <property type="entry name" value="Porin, LamB type"/>
    <property type="match status" value="1"/>
</dbReference>
<evidence type="ECO:0000259" key="13">
    <source>
        <dbReference type="Pfam" id="PF11471"/>
    </source>
</evidence>
<evidence type="ECO:0000256" key="12">
    <source>
        <dbReference type="SAM" id="SignalP"/>
    </source>
</evidence>
<keyword evidence="15" id="KW-1185">Reference proteome</keyword>
<keyword evidence="10" id="KW-0998">Cell outer membrane</keyword>
<protein>
    <submittedName>
        <fullName evidence="14">Carbohydrate porin</fullName>
    </submittedName>
</protein>
<dbReference type="GO" id="GO:0009279">
    <property type="term" value="C:cell outer membrane"/>
    <property type="evidence" value="ECO:0007669"/>
    <property type="project" value="UniProtKB-SubCell"/>
</dbReference>
<dbReference type="GO" id="GO:0015144">
    <property type="term" value="F:carbohydrate transmembrane transporter activity"/>
    <property type="evidence" value="ECO:0007669"/>
    <property type="project" value="TreeGrafter"/>
</dbReference>
<comment type="caution">
    <text evidence="14">The sequence shown here is derived from an EMBL/GenBank/DDBJ whole genome shotgun (WGS) entry which is preliminary data.</text>
</comment>